<comment type="cofactor">
    <cofactor evidence="12">
        <name>Zn(2+)</name>
        <dbReference type="ChEBI" id="CHEBI:29105"/>
    </cofactor>
    <text evidence="12">Binds 1 zinc ion per subunit.</text>
</comment>
<feature type="binding site" evidence="12">
    <location>
        <position position="274"/>
    </location>
    <ligand>
        <name>ATP</name>
        <dbReference type="ChEBI" id="CHEBI:30616"/>
    </ligand>
</feature>
<evidence type="ECO:0000256" key="3">
    <source>
        <dbReference type="ARBA" id="ARBA00011245"/>
    </source>
</evidence>
<dbReference type="EMBL" id="CP117811">
    <property type="protein sequence ID" value="WDE96756.1"/>
    <property type="molecule type" value="Genomic_DNA"/>
</dbReference>
<evidence type="ECO:0000256" key="8">
    <source>
        <dbReference type="ARBA" id="ARBA00022833"/>
    </source>
</evidence>
<keyword evidence="7 12" id="KW-0547">Nucleotide-binding</keyword>
<dbReference type="InterPro" id="IPR015803">
    <property type="entry name" value="Cys-tRNA-ligase"/>
</dbReference>
<keyword evidence="15" id="KW-1185">Reference proteome</keyword>
<dbReference type="Pfam" id="PF09190">
    <property type="entry name" value="DALR_2"/>
    <property type="match status" value="1"/>
</dbReference>
<name>A0ABY7VRE2_9BACT</name>
<dbReference type="HAMAP" id="MF_00041">
    <property type="entry name" value="Cys_tRNA_synth"/>
    <property type="match status" value="1"/>
</dbReference>
<dbReference type="CDD" id="cd00672">
    <property type="entry name" value="CysRS_core"/>
    <property type="match status" value="1"/>
</dbReference>
<evidence type="ECO:0000259" key="13">
    <source>
        <dbReference type="SMART" id="SM00840"/>
    </source>
</evidence>
<evidence type="ECO:0000256" key="9">
    <source>
        <dbReference type="ARBA" id="ARBA00022840"/>
    </source>
</evidence>
<keyword evidence="10 12" id="KW-0648">Protein biosynthesis</keyword>
<dbReference type="EC" id="6.1.1.16" evidence="12"/>
<dbReference type="NCBIfam" id="TIGR00435">
    <property type="entry name" value="cysS"/>
    <property type="match status" value="1"/>
</dbReference>
<dbReference type="InterPro" id="IPR015273">
    <property type="entry name" value="Cys-tRNA-synt_Ia_DALR"/>
</dbReference>
<keyword evidence="11 12" id="KW-0030">Aminoacyl-tRNA synthetase</keyword>
<evidence type="ECO:0000256" key="2">
    <source>
        <dbReference type="ARBA" id="ARBA00005594"/>
    </source>
</evidence>
<dbReference type="Pfam" id="PF23493">
    <property type="entry name" value="CysS_C"/>
    <property type="match status" value="1"/>
</dbReference>
<proteinExistence type="inferred from homology"/>
<reference evidence="14 15" key="1">
    <citation type="submission" date="2023-02" db="EMBL/GenBank/DDBJ databases">
        <title>Genome sequence of Lentisphaera profundi SAORIC-696.</title>
        <authorList>
            <person name="Kim e."/>
            <person name="Cho J.-C."/>
            <person name="Choi A."/>
            <person name="Kang I."/>
        </authorList>
    </citation>
    <scope>NUCLEOTIDE SEQUENCE [LARGE SCALE GENOMIC DNA]</scope>
    <source>
        <strain evidence="14 15">SAORIC-696</strain>
    </source>
</reference>
<dbReference type="PANTHER" id="PTHR10890">
    <property type="entry name" value="CYSTEINYL-TRNA SYNTHETASE"/>
    <property type="match status" value="1"/>
</dbReference>
<evidence type="ECO:0000256" key="7">
    <source>
        <dbReference type="ARBA" id="ARBA00022741"/>
    </source>
</evidence>
<keyword evidence="5 12" id="KW-0436">Ligase</keyword>
<dbReference type="Pfam" id="PF01406">
    <property type="entry name" value="tRNA-synt_1e"/>
    <property type="match status" value="1"/>
</dbReference>
<evidence type="ECO:0000256" key="1">
    <source>
        <dbReference type="ARBA" id="ARBA00004496"/>
    </source>
</evidence>
<dbReference type="Gene3D" id="3.40.50.620">
    <property type="entry name" value="HUPs"/>
    <property type="match status" value="1"/>
</dbReference>
<dbReference type="PANTHER" id="PTHR10890:SF3">
    <property type="entry name" value="CYSTEINE--TRNA LIGASE, CYTOPLASMIC"/>
    <property type="match status" value="1"/>
</dbReference>
<comment type="subunit">
    <text evidence="3 12">Monomer.</text>
</comment>
<dbReference type="Proteomes" id="UP001214250">
    <property type="component" value="Chromosome 1"/>
</dbReference>
<evidence type="ECO:0000256" key="5">
    <source>
        <dbReference type="ARBA" id="ARBA00022598"/>
    </source>
</evidence>
<keyword evidence="4 12" id="KW-0963">Cytoplasm</keyword>
<evidence type="ECO:0000256" key="11">
    <source>
        <dbReference type="ARBA" id="ARBA00023146"/>
    </source>
</evidence>
<dbReference type="RefSeq" id="WP_274150821.1">
    <property type="nucleotide sequence ID" value="NZ_CP117811.1"/>
</dbReference>
<evidence type="ECO:0000256" key="10">
    <source>
        <dbReference type="ARBA" id="ARBA00022917"/>
    </source>
</evidence>
<dbReference type="InterPro" id="IPR024909">
    <property type="entry name" value="Cys-tRNA/MSH_ligase"/>
</dbReference>
<feature type="short sequence motif" description="'KMSKS' region" evidence="12">
    <location>
        <begin position="271"/>
        <end position="275"/>
    </location>
</feature>
<feature type="binding site" evidence="12">
    <location>
        <position position="30"/>
    </location>
    <ligand>
        <name>Zn(2+)</name>
        <dbReference type="ChEBI" id="CHEBI:29105"/>
    </ligand>
</feature>
<dbReference type="InterPro" id="IPR009080">
    <property type="entry name" value="tRNAsynth_Ia_anticodon-bd"/>
</dbReference>
<feature type="short sequence motif" description="'HIGH' region" evidence="12">
    <location>
        <begin position="32"/>
        <end position="42"/>
    </location>
</feature>
<keyword evidence="6 12" id="KW-0479">Metal-binding</keyword>
<evidence type="ECO:0000256" key="4">
    <source>
        <dbReference type="ARBA" id="ARBA00022490"/>
    </source>
</evidence>
<feature type="binding site" evidence="12">
    <location>
        <position position="214"/>
    </location>
    <ligand>
        <name>Zn(2+)</name>
        <dbReference type="ChEBI" id="CHEBI:29105"/>
    </ligand>
</feature>
<comment type="similarity">
    <text evidence="2 12">Belongs to the class-I aminoacyl-tRNA synthetase family.</text>
</comment>
<dbReference type="SMART" id="SM00840">
    <property type="entry name" value="DALR_2"/>
    <property type="match status" value="1"/>
</dbReference>
<evidence type="ECO:0000256" key="6">
    <source>
        <dbReference type="ARBA" id="ARBA00022723"/>
    </source>
</evidence>
<dbReference type="GO" id="GO:0004817">
    <property type="term" value="F:cysteine-tRNA ligase activity"/>
    <property type="evidence" value="ECO:0007669"/>
    <property type="project" value="UniProtKB-EC"/>
</dbReference>
<accession>A0ABY7VRE2</accession>
<dbReference type="SUPFAM" id="SSF52374">
    <property type="entry name" value="Nucleotidylyl transferase"/>
    <property type="match status" value="1"/>
</dbReference>
<comment type="catalytic activity">
    <reaction evidence="12">
        <text>tRNA(Cys) + L-cysteine + ATP = L-cysteinyl-tRNA(Cys) + AMP + diphosphate</text>
        <dbReference type="Rhea" id="RHEA:17773"/>
        <dbReference type="Rhea" id="RHEA-COMP:9661"/>
        <dbReference type="Rhea" id="RHEA-COMP:9679"/>
        <dbReference type="ChEBI" id="CHEBI:30616"/>
        <dbReference type="ChEBI" id="CHEBI:33019"/>
        <dbReference type="ChEBI" id="CHEBI:35235"/>
        <dbReference type="ChEBI" id="CHEBI:78442"/>
        <dbReference type="ChEBI" id="CHEBI:78517"/>
        <dbReference type="ChEBI" id="CHEBI:456215"/>
        <dbReference type="EC" id="6.1.1.16"/>
    </reaction>
</comment>
<evidence type="ECO:0000313" key="14">
    <source>
        <dbReference type="EMBL" id="WDE96756.1"/>
    </source>
</evidence>
<evidence type="ECO:0000256" key="12">
    <source>
        <dbReference type="HAMAP-Rule" id="MF_00041"/>
    </source>
</evidence>
<dbReference type="InterPro" id="IPR056411">
    <property type="entry name" value="CysS_C"/>
</dbReference>
<feature type="domain" description="Cysteinyl-tRNA synthetase class Ia DALR" evidence="13">
    <location>
        <begin position="361"/>
        <end position="428"/>
    </location>
</feature>
<organism evidence="14 15">
    <name type="scientific">Lentisphaera profundi</name>
    <dbReference type="NCBI Taxonomy" id="1658616"/>
    <lineage>
        <taxon>Bacteria</taxon>
        <taxon>Pseudomonadati</taxon>
        <taxon>Lentisphaerota</taxon>
        <taxon>Lentisphaeria</taxon>
        <taxon>Lentisphaerales</taxon>
        <taxon>Lentisphaeraceae</taxon>
        <taxon>Lentisphaera</taxon>
    </lineage>
</organism>
<gene>
    <name evidence="12 14" type="primary">cysS</name>
    <name evidence="14" type="ORF">PQO03_02125</name>
</gene>
<sequence>MRKLTFLNTMSRESEVFTPINEGEVRLYTCGPTVYNYAHIGNFRAYVFEDLLRRVLKLNDYQVTQVMNLTDVDDKTIRDSQKAGMSLNDFTAIYKKAFFEDLETLNVEPAEHYPAATDHIPDMIKMIETLIEKDYAYVADDKCVYYSIDKFEHYGCLAKIDRENQMSGTRVKTDEYEKESVSDFALWKAWDKADGDVKWESPWGMGRPGWHIECSAMAKATLGNHFDMHTGGVDNMFPHHEDEIAQSEAANGCKFVNYWMHCAHLRINNAKMSKSLGNFYTLPQLIDKGWSGAEIRYMLISTHYRASLNFLIENGAEQSESLSNARSAITRLQNFIARINDKSDGELSPELAEICTKAQNNFLDTINDDLNISGALGKMFDFIREGNRVLDSHDTVNHEALINTLKYFNRILDVMNFETGNDVPAEILALAEERQQARTDKNWGRSDEIRDQLKAQGWVIEDSPTGPKVKKG</sequence>
<dbReference type="Gene3D" id="1.20.120.1910">
    <property type="entry name" value="Cysteine-tRNA ligase, C-terminal anti-codon recognition domain"/>
    <property type="match status" value="1"/>
</dbReference>
<keyword evidence="8 12" id="KW-0862">Zinc</keyword>
<feature type="binding site" evidence="12">
    <location>
        <position position="243"/>
    </location>
    <ligand>
        <name>Zn(2+)</name>
        <dbReference type="ChEBI" id="CHEBI:29105"/>
    </ligand>
</feature>
<dbReference type="InterPro" id="IPR032678">
    <property type="entry name" value="tRNA-synt_1_cat_dom"/>
</dbReference>
<dbReference type="PRINTS" id="PR00983">
    <property type="entry name" value="TRNASYNTHCYS"/>
</dbReference>
<dbReference type="SUPFAM" id="SSF47323">
    <property type="entry name" value="Anticodon-binding domain of a subclass of class I aminoacyl-tRNA synthetases"/>
    <property type="match status" value="1"/>
</dbReference>
<comment type="subcellular location">
    <subcellularLocation>
        <location evidence="1 12">Cytoplasm</location>
    </subcellularLocation>
</comment>
<evidence type="ECO:0000313" key="15">
    <source>
        <dbReference type="Proteomes" id="UP001214250"/>
    </source>
</evidence>
<dbReference type="InterPro" id="IPR014729">
    <property type="entry name" value="Rossmann-like_a/b/a_fold"/>
</dbReference>
<keyword evidence="9 12" id="KW-0067">ATP-binding</keyword>
<feature type="binding site" evidence="12">
    <location>
        <position position="239"/>
    </location>
    <ligand>
        <name>Zn(2+)</name>
        <dbReference type="ChEBI" id="CHEBI:29105"/>
    </ligand>
</feature>
<protein>
    <recommendedName>
        <fullName evidence="12">Cysteine--tRNA ligase</fullName>
        <ecNumber evidence="12">6.1.1.16</ecNumber>
    </recommendedName>
    <alternativeName>
        <fullName evidence="12">Cysteinyl-tRNA synthetase</fullName>
        <shortName evidence="12">CysRS</shortName>
    </alternativeName>
</protein>